<dbReference type="InterPro" id="IPR013783">
    <property type="entry name" value="Ig-like_fold"/>
</dbReference>
<feature type="transmembrane region" description="Helical" evidence="2">
    <location>
        <begin position="406"/>
        <end position="424"/>
    </location>
</feature>
<name>A0A1A8I6P0_NOTKU</name>
<dbReference type="InterPro" id="IPR008056">
    <property type="entry name" value="Tapasin"/>
</dbReference>
<accession>A0A1A8I6P0</accession>
<dbReference type="SMART" id="SM00407">
    <property type="entry name" value="IGc1"/>
    <property type="match status" value="1"/>
</dbReference>
<organism evidence="5">
    <name type="scientific">Nothobranchius kuhntae</name>
    <name type="common">Beira killifish</name>
    <dbReference type="NCBI Taxonomy" id="321403"/>
    <lineage>
        <taxon>Eukaryota</taxon>
        <taxon>Metazoa</taxon>
        <taxon>Chordata</taxon>
        <taxon>Craniata</taxon>
        <taxon>Vertebrata</taxon>
        <taxon>Euteleostomi</taxon>
        <taxon>Actinopterygii</taxon>
        <taxon>Neopterygii</taxon>
        <taxon>Teleostei</taxon>
        <taxon>Neoteleostei</taxon>
        <taxon>Acanthomorphata</taxon>
        <taxon>Ovalentaria</taxon>
        <taxon>Atherinomorphae</taxon>
        <taxon>Cyprinodontiformes</taxon>
        <taxon>Nothobranchiidae</taxon>
        <taxon>Nothobranchius</taxon>
    </lineage>
</organism>
<dbReference type="SUPFAM" id="SSF48726">
    <property type="entry name" value="Immunoglobulin"/>
    <property type="match status" value="2"/>
</dbReference>
<dbReference type="PRINTS" id="PR01669">
    <property type="entry name" value="TAPASIN"/>
</dbReference>
<keyword evidence="1" id="KW-0393">Immunoglobulin domain</keyword>
<dbReference type="InterPro" id="IPR003599">
    <property type="entry name" value="Ig_sub"/>
</dbReference>
<evidence type="ECO:0000313" key="5">
    <source>
        <dbReference type="EMBL" id="SBQ92562.1"/>
    </source>
</evidence>
<dbReference type="InterPro" id="IPR007110">
    <property type="entry name" value="Ig-like_dom"/>
</dbReference>
<keyword evidence="2" id="KW-0472">Membrane</keyword>
<feature type="signal peptide" evidence="3">
    <location>
        <begin position="1"/>
        <end position="17"/>
    </location>
</feature>
<dbReference type="EMBL" id="HAED01006515">
    <property type="protein sequence ID" value="SBQ92562.1"/>
    <property type="molecule type" value="Transcribed_RNA"/>
</dbReference>
<proteinExistence type="predicted"/>
<dbReference type="InterPro" id="IPR050380">
    <property type="entry name" value="Immune_Resp_Modulators"/>
</dbReference>
<keyword evidence="2" id="KW-0812">Transmembrane</keyword>
<evidence type="ECO:0000256" key="1">
    <source>
        <dbReference type="ARBA" id="ARBA00023319"/>
    </source>
</evidence>
<dbReference type="PROSITE" id="PS50835">
    <property type="entry name" value="IG_LIKE"/>
    <property type="match status" value="1"/>
</dbReference>
<dbReference type="Gene3D" id="2.60.40.10">
    <property type="entry name" value="Immunoglobulins"/>
    <property type="match status" value="3"/>
</dbReference>
<gene>
    <name evidence="5" type="primary">CU104697.1</name>
</gene>
<dbReference type="AlphaFoldDB" id="A0A1A8I6P0"/>
<keyword evidence="2" id="KW-1133">Transmembrane helix</keyword>
<dbReference type="InterPro" id="IPR036179">
    <property type="entry name" value="Ig-like_dom_sf"/>
</dbReference>
<feature type="chain" id="PRO_5008371795" evidence="3">
    <location>
        <begin position="18"/>
        <end position="425"/>
    </location>
</feature>
<protein>
    <submittedName>
        <fullName evidence="5">TAP binding protein-like</fullName>
    </submittedName>
</protein>
<reference evidence="5" key="1">
    <citation type="submission" date="2016-05" db="EMBL/GenBank/DDBJ databases">
        <authorList>
            <person name="Lavstsen T."/>
            <person name="Jespersen J.S."/>
        </authorList>
    </citation>
    <scope>NUCLEOTIDE SEQUENCE</scope>
    <source>
        <tissue evidence="5">Brain</tissue>
    </source>
</reference>
<evidence type="ECO:0000256" key="2">
    <source>
        <dbReference type="SAM" id="Phobius"/>
    </source>
</evidence>
<dbReference type="InterPro" id="IPR013106">
    <property type="entry name" value="Ig_V-set"/>
</dbReference>
<dbReference type="Pfam" id="PF07654">
    <property type="entry name" value="C1-set"/>
    <property type="match status" value="1"/>
</dbReference>
<dbReference type="InterPro" id="IPR003597">
    <property type="entry name" value="Ig_C1-set"/>
</dbReference>
<reference evidence="5" key="2">
    <citation type="submission" date="2016-06" db="EMBL/GenBank/DDBJ databases">
        <title>The genome of a short-lived fish provides insights into sex chromosome evolution and the genetic control of aging.</title>
        <authorList>
            <person name="Reichwald K."/>
            <person name="Felder M."/>
            <person name="Petzold A."/>
            <person name="Koch P."/>
            <person name="Groth M."/>
            <person name="Platzer M."/>
        </authorList>
    </citation>
    <scope>NUCLEOTIDE SEQUENCE</scope>
    <source>
        <tissue evidence="5">Brain</tissue>
    </source>
</reference>
<sequence length="425" mass="46738">MMNEVIFFGCLMAFINADGVADVVLSCALVEEGVGLGGVALFTRTPATLVLRDVPVGLDESLDTLTPFVPPLVPDPDLLLFETKVSSSPDIPNAEVLLHADCNEQEVTCEISRYIPRGLQESSDPAYFMVFLSVEGLDFSMSLILQTLSVEKHQPALIQKKLSLPLSSSGTLQTKGIFLVFSNKKSVLAPLRGDILLICGFKQEEVPLGADVGVEWRLQHRGKGHKVLEMKKNLDDTEGTVLHGERKGSSMDAAQLASQGNVSMSLTQLKVADEGTYICTVSVGRFHAQQVIQLHIYQPPQVSLSDEKLKTSQTLSCHSRKYYPLDAQMQWFYLSPSDSKEQMFPDQGSLSSHRQHGDGTYSLSSYLTVSPSVSPGTKVICRVNHPVLDSPVDVIIVVESPQPESYWFVLGFLIITVLFFYQVIK</sequence>
<feature type="domain" description="Ig-like" evidence="4">
    <location>
        <begin position="300"/>
        <end position="393"/>
    </location>
</feature>
<dbReference type="GO" id="GO:0016020">
    <property type="term" value="C:membrane"/>
    <property type="evidence" value="ECO:0007669"/>
    <property type="project" value="InterPro"/>
</dbReference>
<evidence type="ECO:0000256" key="3">
    <source>
        <dbReference type="SAM" id="SignalP"/>
    </source>
</evidence>
<evidence type="ECO:0000259" key="4">
    <source>
        <dbReference type="PROSITE" id="PS50835"/>
    </source>
</evidence>
<dbReference type="PANTHER" id="PTHR23411">
    <property type="entry name" value="TAPASIN"/>
    <property type="match status" value="1"/>
</dbReference>
<dbReference type="Pfam" id="PF07686">
    <property type="entry name" value="V-set"/>
    <property type="match status" value="1"/>
</dbReference>
<dbReference type="SMART" id="SM00409">
    <property type="entry name" value="IG"/>
    <property type="match status" value="1"/>
</dbReference>
<keyword evidence="3" id="KW-0732">Signal</keyword>
<dbReference type="GO" id="GO:0019885">
    <property type="term" value="P:antigen processing and presentation of endogenous peptide antigen via MHC class I"/>
    <property type="evidence" value="ECO:0007669"/>
    <property type="project" value="InterPro"/>
</dbReference>